<dbReference type="Proteomes" id="UP000321224">
    <property type="component" value="Unassembled WGS sequence"/>
</dbReference>
<sequence>MWLQHEPVDEQADKHDQDADPGILPPKDWRPLLPQSKSYRAKQVEHGRERNSKPTIEGGGAWIVGELIHCVTGDGREFSAPDTALHFDALFVPVREDFKKPALAASQARRGEHRGALIEF</sequence>
<feature type="compositionally biased region" description="Basic and acidic residues" evidence="1">
    <location>
        <begin position="1"/>
        <end position="18"/>
    </location>
</feature>
<comment type="caution">
    <text evidence="2">The sequence shown here is derived from an EMBL/GenBank/DDBJ whole genome shotgun (WGS) entry which is preliminary data.</text>
</comment>
<accession>A0A511HGZ2</accession>
<dbReference type="AlphaFoldDB" id="A0A511HGZ2"/>
<proteinExistence type="predicted"/>
<reference evidence="2 3" key="1">
    <citation type="submission" date="2019-07" db="EMBL/GenBank/DDBJ databases">
        <title>Whole genome shotgun sequence of Myxococcus virescens NBRC 100334.</title>
        <authorList>
            <person name="Hosoyama A."/>
            <person name="Uohara A."/>
            <person name="Ohji S."/>
            <person name="Ichikawa N."/>
        </authorList>
    </citation>
    <scope>NUCLEOTIDE SEQUENCE [LARGE SCALE GENOMIC DNA]</scope>
    <source>
        <strain evidence="2 3">NBRC 100334</strain>
    </source>
</reference>
<name>A0A511HGZ2_9BACT</name>
<evidence type="ECO:0000313" key="2">
    <source>
        <dbReference type="EMBL" id="GEL72843.1"/>
    </source>
</evidence>
<organism evidence="2 3">
    <name type="scientific">Myxococcus virescens</name>
    <dbReference type="NCBI Taxonomy" id="83456"/>
    <lineage>
        <taxon>Bacteria</taxon>
        <taxon>Pseudomonadati</taxon>
        <taxon>Myxococcota</taxon>
        <taxon>Myxococcia</taxon>
        <taxon>Myxococcales</taxon>
        <taxon>Cystobacterineae</taxon>
        <taxon>Myxococcaceae</taxon>
        <taxon>Myxococcus</taxon>
    </lineage>
</organism>
<gene>
    <name evidence="2" type="ORF">MVI01_46270</name>
</gene>
<feature type="compositionally biased region" description="Basic and acidic residues" evidence="1">
    <location>
        <begin position="42"/>
        <end position="52"/>
    </location>
</feature>
<feature type="region of interest" description="Disordered" evidence="1">
    <location>
        <begin position="1"/>
        <end position="57"/>
    </location>
</feature>
<evidence type="ECO:0000256" key="1">
    <source>
        <dbReference type="SAM" id="MobiDB-lite"/>
    </source>
</evidence>
<protein>
    <submittedName>
        <fullName evidence="2">Uncharacterized protein</fullName>
    </submittedName>
</protein>
<evidence type="ECO:0000313" key="3">
    <source>
        <dbReference type="Proteomes" id="UP000321224"/>
    </source>
</evidence>
<dbReference type="EMBL" id="BJVY01000028">
    <property type="protein sequence ID" value="GEL72843.1"/>
    <property type="molecule type" value="Genomic_DNA"/>
</dbReference>